<dbReference type="OrthoDB" id="636957at2"/>
<comment type="caution">
    <text evidence="2">The sequence shown here is derived from an EMBL/GenBank/DDBJ whole genome shotgun (WGS) entry which is preliminary data.</text>
</comment>
<feature type="signal peptide" evidence="1">
    <location>
        <begin position="1"/>
        <end position="22"/>
    </location>
</feature>
<gene>
    <name evidence="2" type="ORF">E0486_13515</name>
</gene>
<evidence type="ECO:0000313" key="2">
    <source>
        <dbReference type="EMBL" id="TCZ68632.1"/>
    </source>
</evidence>
<proteinExistence type="predicted"/>
<sequence length="538" mass="62024">MTRFPGLCALIVLATWPCVAPAQSPVEAAIFHQLPEAALLELRVPARSLQAIAYRALYSDPPPSATDSSVRSFYPSGHLEAERRYLKGDGRLLDERVYRDNDRDELLRTRVSGQPNFSYDFQYDSTGLSVVTWTENGRPMKRSFQRQRDGSGRTIDESRALNGSEEYHYRFTWDAEGRKTSEVHLDVNGTVTDTYQYRYDRAGRLVQELRLNSRNESEYTATHQWNGAGLLTRTDHGRGGYLDRYTLFRYDNTGRKTEEATFYANGRASDHRFFTYDSSGTVRKSWTSELASDDWLRFDQEGHCLERRNDLLHAESRYAQGLLVADSQFMQERLVIAYAYQYDGQGRVQMRTGSDGDTVRYTYGNCGPERATRSVPGNGPYRRAYQVDTVFHYDKQCRLVKIEQPVYEDRSGWDLPAPPPPTELSVRYAYDRRGRLLRAWHTRNNDTTAQVIDWSYSPDGSREVRVRAAGSGAPLLRCRYGADGLLVYFCQDATARPVEHFYTYTFDERGNWIRRDEAITGRYGWTEHALSLRLVNYE</sequence>
<dbReference type="EMBL" id="SKFH01000025">
    <property type="protein sequence ID" value="TCZ68632.1"/>
    <property type="molecule type" value="Genomic_DNA"/>
</dbReference>
<dbReference type="Proteomes" id="UP000295164">
    <property type="component" value="Unassembled WGS sequence"/>
</dbReference>
<dbReference type="Gene3D" id="2.180.10.10">
    <property type="entry name" value="RHS repeat-associated core"/>
    <property type="match status" value="2"/>
</dbReference>
<keyword evidence="3" id="KW-1185">Reference proteome</keyword>
<dbReference type="RefSeq" id="WP_131852712.1">
    <property type="nucleotide sequence ID" value="NZ_SKFH01000025.1"/>
</dbReference>
<name>A0A4R4DY69_9BACT</name>
<dbReference type="AlphaFoldDB" id="A0A4R4DY69"/>
<evidence type="ECO:0000313" key="3">
    <source>
        <dbReference type="Proteomes" id="UP000295164"/>
    </source>
</evidence>
<evidence type="ECO:0008006" key="4">
    <source>
        <dbReference type="Google" id="ProtNLM"/>
    </source>
</evidence>
<feature type="chain" id="PRO_5020806657" description="RHS repeat protein" evidence="1">
    <location>
        <begin position="23"/>
        <end position="538"/>
    </location>
</feature>
<organism evidence="2 3">
    <name type="scientific">Flaviaesturariibacter aridisoli</name>
    <dbReference type="NCBI Taxonomy" id="2545761"/>
    <lineage>
        <taxon>Bacteria</taxon>
        <taxon>Pseudomonadati</taxon>
        <taxon>Bacteroidota</taxon>
        <taxon>Chitinophagia</taxon>
        <taxon>Chitinophagales</taxon>
        <taxon>Chitinophagaceae</taxon>
        <taxon>Flaviaestuariibacter</taxon>
    </lineage>
</organism>
<accession>A0A4R4DY69</accession>
<protein>
    <recommendedName>
        <fullName evidence="4">RHS repeat protein</fullName>
    </recommendedName>
</protein>
<reference evidence="2 3" key="1">
    <citation type="submission" date="2019-03" db="EMBL/GenBank/DDBJ databases">
        <authorList>
            <person name="Kim M.K.M."/>
        </authorList>
    </citation>
    <scope>NUCLEOTIDE SEQUENCE [LARGE SCALE GENOMIC DNA]</scope>
    <source>
        <strain evidence="2 3">17J68-15</strain>
    </source>
</reference>
<keyword evidence="1" id="KW-0732">Signal</keyword>
<evidence type="ECO:0000256" key="1">
    <source>
        <dbReference type="SAM" id="SignalP"/>
    </source>
</evidence>